<comment type="caution">
    <text evidence="6">The sequence shown here is derived from an EMBL/GenBank/DDBJ whole genome shotgun (WGS) entry which is preliminary data.</text>
</comment>
<dbReference type="FunFam" id="3.10.20.30:FF:000001">
    <property type="entry name" value="Ribosome-binding ATPase YchF"/>
    <property type="match status" value="1"/>
</dbReference>
<keyword evidence="3" id="KW-0547">Nucleotide-binding</keyword>
<dbReference type="GO" id="GO:0046872">
    <property type="term" value="F:metal ion binding"/>
    <property type="evidence" value="ECO:0007669"/>
    <property type="project" value="UniProtKB-KW"/>
</dbReference>
<dbReference type="PIRSF" id="PIRSF006641">
    <property type="entry name" value="CHP00092"/>
    <property type="match status" value="1"/>
</dbReference>
<dbReference type="InterPro" id="IPR012676">
    <property type="entry name" value="TGS-like"/>
</dbReference>
<dbReference type="Pfam" id="PF06071">
    <property type="entry name" value="YchF-GTPase_C"/>
    <property type="match status" value="1"/>
</dbReference>
<dbReference type="GO" id="GO:0005737">
    <property type="term" value="C:cytoplasm"/>
    <property type="evidence" value="ECO:0007669"/>
    <property type="project" value="TreeGrafter"/>
</dbReference>
<dbReference type="Gene3D" id="3.10.20.30">
    <property type="match status" value="1"/>
</dbReference>
<dbReference type="GO" id="GO:0005524">
    <property type="term" value="F:ATP binding"/>
    <property type="evidence" value="ECO:0007669"/>
    <property type="project" value="UniProtKB-KW"/>
</dbReference>
<dbReference type="GO" id="GO:0005525">
    <property type="term" value="F:GTP binding"/>
    <property type="evidence" value="ECO:0007669"/>
    <property type="project" value="InterPro"/>
</dbReference>
<dbReference type="PANTHER" id="PTHR23305:SF18">
    <property type="entry name" value="OBG-TYPE G DOMAIN-CONTAINING PROTEIN"/>
    <property type="match status" value="1"/>
</dbReference>
<dbReference type="Gene3D" id="1.10.150.300">
    <property type="entry name" value="TGS-like domain"/>
    <property type="match status" value="1"/>
</dbReference>
<evidence type="ECO:0000256" key="2">
    <source>
        <dbReference type="ARBA" id="ARBA00022723"/>
    </source>
</evidence>
<dbReference type="InterPro" id="IPR004396">
    <property type="entry name" value="ATPase_YchF/OLA1"/>
</dbReference>
<protein>
    <submittedName>
        <fullName evidence="6">Redox-regulated ATPase YchF</fullName>
    </submittedName>
</protein>
<evidence type="ECO:0000256" key="3">
    <source>
        <dbReference type="ARBA" id="ARBA00022741"/>
    </source>
</evidence>
<gene>
    <name evidence="6" type="ORF">DRP44_00525</name>
</gene>
<dbReference type="SUPFAM" id="SSF81271">
    <property type="entry name" value="TGS-like"/>
    <property type="match status" value="1"/>
</dbReference>
<dbReference type="EMBL" id="QNBC01000003">
    <property type="protein sequence ID" value="RKX68106.1"/>
    <property type="molecule type" value="Genomic_DNA"/>
</dbReference>
<reference evidence="6 7" key="1">
    <citation type="submission" date="2018-06" db="EMBL/GenBank/DDBJ databases">
        <title>Extensive metabolic versatility and redundancy in microbially diverse, dynamic hydrothermal sediments.</title>
        <authorList>
            <person name="Dombrowski N."/>
            <person name="Teske A."/>
            <person name="Baker B.J."/>
        </authorList>
    </citation>
    <scope>NUCLEOTIDE SEQUENCE [LARGE SCALE GENOMIC DNA]</scope>
    <source>
        <strain evidence="6">B35_G9</strain>
    </source>
</reference>
<dbReference type="Proteomes" id="UP000282321">
    <property type="component" value="Unassembled WGS sequence"/>
</dbReference>
<dbReference type="PROSITE" id="PS51880">
    <property type="entry name" value="TGS"/>
    <property type="match status" value="1"/>
</dbReference>
<dbReference type="InterPro" id="IPR012675">
    <property type="entry name" value="Beta-grasp_dom_sf"/>
</dbReference>
<dbReference type="InterPro" id="IPR023192">
    <property type="entry name" value="TGS-like_dom_sf"/>
</dbReference>
<dbReference type="PANTHER" id="PTHR23305">
    <property type="entry name" value="OBG GTPASE FAMILY"/>
    <property type="match status" value="1"/>
</dbReference>
<dbReference type="SUPFAM" id="SSF52540">
    <property type="entry name" value="P-loop containing nucleoside triphosphate hydrolases"/>
    <property type="match status" value="1"/>
</dbReference>
<dbReference type="InterPro" id="IPR027417">
    <property type="entry name" value="P-loop_NTPase"/>
</dbReference>
<dbReference type="InterPro" id="IPR013029">
    <property type="entry name" value="YchF_C"/>
</dbReference>
<dbReference type="InterPro" id="IPR004095">
    <property type="entry name" value="TGS"/>
</dbReference>
<evidence type="ECO:0000256" key="1">
    <source>
        <dbReference type="ARBA" id="ARBA00001946"/>
    </source>
</evidence>
<organism evidence="6 7">
    <name type="scientific">candidate division TA06 bacterium</name>
    <dbReference type="NCBI Taxonomy" id="2250710"/>
    <lineage>
        <taxon>Bacteria</taxon>
        <taxon>Bacteria division TA06</taxon>
    </lineage>
</organism>
<sequence>MDIGIIGLENTGKTTIFNALTGLSVEVTSYSLKDSKPNTAVVKLKDQRIDYLNSIFQPEKLKYATMNITDMPAISEEERENWGTKVVEFAKNIDVILEIVRYFNREDVIYRFPEPDPLRDILTLDSEIMFSDYSIIEKRLQRLEKKKGNLVGDEKREFPLLERLKQSLENEIPLRTLSLSEQDLHLLKGYNLLSLKPLLIVINRGEETIDEGTKKQVEDLGEKLNFGVVDMCGELEMEINQLDEAERAEYMEELGVSESAIEIVKKATFNRLGLISFFTVGKDEVKAWPIKKGTTAQKAAGKIHSDIEKGFIKAQVVHFNDFKNNPDFGVLKEKGLLKLEGKDYIVEDGDIIEFRFNV</sequence>
<evidence type="ECO:0000313" key="6">
    <source>
        <dbReference type="EMBL" id="RKX68106.1"/>
    </source>
</evidence>
<dbReference type="Pfam" id="PF01926">
    <property type="entry name" value="MMR_HSR1"/>
    <property type="match status" value="1"/>
</dbReference>
<evidence type="ECO:0000313" key="7">
    <source>
        <dbReference type="Proteomes" id="UP000282321"/>
    </source>
</evidence>
<evidence type="ECO:0000256" key="4">
    <source>
        <dbReference type="ARBA" id="ARBA00022840"/>
    </source>
</evidence>
<keyword evidence="2" id="KW-0479">Metal-binding</keyword>
<name>A0A660SD49_UNCT6</name>
<dbReference type="PRINTS" id="PR00326">
    <property type="entry name" value="GTP1OBG"/>
</dbReference>
<evidence type="ECO:0000259" key="5">
    <source>
        <dbReference type="PROSITE" id="PS51880"/>
    </source>
</evidence>
<dbReference type="GO" id="GO:0016887">
    <property type="term" value="F:ATP hydrolysis activity"/>
    <property type="evidence" value="ECO:0007669"/>
    <property type="project" value="InterPro"/>
</dbReference>
<dbReference type="CDD" id="cd04867">
    <property type="entry name" value="TGS_YchF_OLA1"/>
    <property type="match status" value="1"/>
</dbReference>
<feature type="domain" description="TGS" evidence="5">
    <location>
        <begin position="273"/>
        <end position="356"/>
    </location>
</feature>
<dbReference type="InterPro" id="IPR006073">
    <property type="entry name" value="GTP-bd"/>
</dbReference>
<keyword evidence="4" id="KW-0067">ATP-binding</keyword>
<comment type="cofactor">
    <cofactor evidence="1">
        <name>Mg(2+)</name>
        <dbReference type="ChEBI" id="CHEBI:18420"/>
    </cofactor>
</comment>
<accession>A0A660SD49</accession>
<dbReference type="NCBIfam" id="TIGR00092">
    <property type="entry name" value="redox-regulated ATPase YchF"/>
    <property type="match status" value="1"/>
</dbReference>
<dbReference type="AlphaFoldDB" id="A0A660SD49"/>
<dbReference type="Gene3D" id="3.40.50.300">
    <property type="entry name" value="P-loop containing nucleotide triphosphate hydrolases"/>
    <property type="match status" value="1"/>
</dbReference>
<proteinExistence type="predicted"/>